<comment type="caution">
    <text evidence="1">The sequence shown here is derived from an EMBL/GenBank/DDBJ whole genome shotgun (WGS) entry which is preliminary data.</text>
</comment>
<gene>
    <name evidence="1" type="ORF">I8752_00520</name>
</gene>
<dbReference type="EMBL" id="JAECZA010000001">
    <property type="protein sequence ID" value="MBH8571532.1"/>
    <property type="molecule type" value="Genomic_DNA"/>
</dbReference>
<keyword evidence="2" id="KW-1185">Reference proteome</keyword>
<dbReference type="Pfam" id="PF14907">
    <property type="entry name" value="NTP_transf_5"/>
    <property type="match status" value="1"/>
</dbReference>
<evidence type="ECO:0000313" key="2">
    <source>
        <dbReference type="Proteomes" id="UP000662314"/>
    </source>
</evidence>
<dbReference type="Proteomes" id="UP000662314">
    <property type="component" value="Unassembled WGS sequence"/>
</dbReference>
<evidence type="ECO:0000313" key="1">
    <source>
        <dbReference type="EMBL" id="MBH8571532.1"/>
    </source>
</evidence>
<protein>
    <submittedName>
        <fullName evidence="1">Nucleotidyltransferase family protein</fullName>
    </submittedName>
</protein>
<reference evidence="1 2" key="1">
    <citation type="journal article" date="2021" name="Int. J. Syst. Evol. Microbiol.">
        <title>Amazonocrinis nigriterrae gen. nov., sp. nov., Atlanticothrix silvestris gen. nov., sp. nov. and Dendronalium phyllosphericum gen. nov., sp. nov., nostocacean cyanobacteria from Brazilian environments.</title>
        <authorList>
            <person name="Alvarenga D.O."/>
            <person name="Andreote A.P.D."/>
            <person name="Branco L.H.Z."/>
            <person name="Delbaje E."/>
            <person name="Cruz R.B."/>
            <person name="Varani A.M."/>
            <person name="Fiore M.F."/>
        </authorList>
    </citation>
    <scope>NUCLEOTIDE SEQUENCE [LARGE SCALE GENOMIC DNA]</scope>
    <source>
        <strain evidence="1 2">CENA369</strain>
    </source>
</reference>
<name>A0A8J7I3C5_9NOST</name>
<dbReference type="RefSeq" id="WP_214430363.1">
    <property type="nucleotide sequence ID" value="NZ_CAWPUQ010000001.1"/>
</dbReference>
<proteinExistence type="predicted"/>
<dbReference type="InterPro" id="IPR039498">
    <property type="entry name" value="NTP_transf_5"/>
</dbReference>
<accession>A0A8J7I3C5</accession>
<organism evidence="1 2">
    <name type="scientific">Dendronalium phyllosphericum CENA369</name>
    <dbReference type="NCBI Taxonomy" id="1725256"/>
    <lineage>
        <taxon>Bacteria</taxon>
        <taxon>Bacillati</taxon>
        <taxon>Cyanobacteriota</taxon>
        <taxon>Cyanophyceae</taxon>
        <taxon>Nostocales</taxon>
        <taxon>Nostocaceae</taxon>
        <taxon>Dendronalium</taxon>
        <taxon>Dendronalium phyllosphericum</taxon>
    </lineage>
</organism>
<sequence length="411" mass="48110">MNKVLLEKTIEQQNTNIRPEIKLLLCCTRTFIDEKNSEKIKILLKEDIDWKYLLEIAYWHRVLPLLFLTLNNTYSQFVPKDILAYLQRYYFANAQRSLFKSSKLVKILNIFAENAIPVIPFKGPVLAAAIYGDIARRTFGDLDLLVHKKDFIKTKEVLMAQGFEPYADSSEKEAVYLKSLTVQEQNAYLRSHWELHLNNPKEQITLDVHQGILSKQFSFTYNTDWIWEDTKIISFADKQILSFSPENLIIVLCSQGGKDCWRSLNRICDLAEAIRAHPEVNWEKLWQRTTKLRMRRMLLLGLSLAHELLDAELPENILKEIAVDLVVKSLCSQIIILFYCPKADSFSSNQLKIALFHLKLIEHTLDRIYYCYEHIIIPTIADRSFVSLPSFLSFFYYLIRPIRLMITHIIN</sequence>
<dbReference type="AlphaFoldDB" id="A0A8J7I3C5"/>